<name>A0AAX2LTT6_VIBFL</name>
<evidence type="ECO:0000256" key="2">
    <source>
        <dbReference type="ARBA" id="ARBA00022475"/>
    </source>
</evidence>
<comment type="function">
    <text evidence="9">Essential cell division protein. May link together the upstream cell division proteins, which are predominantly cytoplasmic, with the downstream cell division proteins, which are predominantly periplasmic. May control correct divisome assembly.</text>
</comment>
<dbReference type="GO" id="GO:0043093">
    <property type="term" value="P:FtsZ-dependent cytokinesis"/>
    <property type="evidence" value="ECO:0007669"/>
    <property type="project" value="UniProtKB-UniRule"/>
</dbReference>
<evidence type="ECO:0000259" key="10">
    <source>
        <dbReference type="PROSITE" id="PS51779"/>
    </source>
</evidence>
<dbReference type="InterPro" id="IPR026579">
    <property type="entry name" value="FtsQ"/>
</dbReference>
<gene>
    <name evidence="9 11" type="primary">ftsQ</name>
    <name evidence="11" type="ORF">NCTC11327_02330</name>
</gene>
<keyword evidence="2 9" id="KW-1003">Cell membrane</keyword>
<dbReference type="InterPro" id="IPR034746">
    <property type="entry name" value="POTRA"/>
</dbReference>
<feature type="domain" description="POTRA" evidence="10">
    <location>
        <begin position="75"/>
        <end position="145"/>
    </location>
</feature>
<dbReference type="InterPro" id="IPR045335">
    <property type="entry name" value="FtsQ_C_sf"/>
</dbReference>
<evidence type="ECO:0000313" key="11">
    <source>
        <dbReference type="EMBL" id="SUP27941.1"/>
    </source>
</evidence>
<comment type="subcellular location">
    <subcellularLocation>
        <location evidence="9">Cell inner membrane</location>
        <topology evidence="9">Single-pass type II membrane protein</topology>
    </subcellularLocation>
    <subcellularLocation>
        <location evidence="1">Membrane</location>
    </subcellularLocation>
    <text evidence="9">Localizes to the division septum.</text>
</comment>
<comment type="caution">
    <text evidence="11">The sequence shown here is derived from an EMBL/GenBank/DDBJ whole genome shotgun (WGS) entry which is preliminary data.</text>
</comment>
<dbReference type="InterPro" id="IPR013685">
    <property type="entry name" value="POTRA_FtsQ_type"/>
</dbReference>
<dbReference type="PANTHER" id="PTHR35851">
    <property type="entry name" value="CELL DIVISION PROTEIN FTSQ"/>
    <property type="match status" value="1"/>
</dbReference>
<evidence type="ECO:0000256" key="5">
    <source>
        <dbReference type="ARBA" id="ARBA00022692"/>
    </source>
</evidence>
<dbReference type="PROSITE" id="PS51779">
    <property type="entry name" value="POTRA"/>
    <property type="match status" value="1"/>
</dbReference>
<evidence type="ECO:0000256" key="7">
    <source>
        <dbReference type="ARBA" id="ARBA00023136"/>
    </source>
</evidence>
<dbReference type="EMBL" id="UHIP01000001">
    <property type="protein sequence ID" value="SUP27941.1"/>
    <property type="molecule type" value="Genomic_DNA"/>
</dbReference>
<dbReference type="AlphaFoldDB" id="A0AAX2LTT6"/>
<reference evidence="11 12" key="1">
    <citation type="submission" date="2018-06" db="EMBL/GenBank/DDBJ databases">
        <authorList>
            <consortium name="Pathogen Informatics"/>
            <person name="Doyle S."/>
        </authorList>
    </citation>
    <scope>NUCLEOTIDE SEQUENCE [LARGE SCALE GENOMIC DNA]</scope>
    <source>
        <strain evidence="11 12">NCTC11327</strain>
    </source>
</reference>
<dbReference type="Pfam" id="PF03799">
    <property type="entry name" value="FtsQ_DivIB_C"/>
    <property type="match status" value="1"/>
</dbReference>
<organism evidence="11 12">
    <name type="scientific">Vibrio fluvialis</name>
    <dbReference type="NCBI Taxonomy" id="676"/>
    <lineage>
        <taxon>Bacteria</taxon>
        <taxon>Pseudomonadati</taxon>
        <taxon>Pseudomonadota</taxon>
        <taxon>Gammaproteobacteria</taxon>
        <taxon>Vibrionales</taxon>
        <taxon>Vibrionaceae</taxon>
        <taxon>Vibrio</taxon>
    </lineage>
</organism>
<dbReference type="Gene3D" id="3.40.50.11690">
    <property type="entry name" value="Cell division protein FtsQ/DivIB"/>
    <property type="match status" value="1"/>
</dbReference>
<dbReference type="HAMAP" id="MF_00911">
    <property type="entry name" value="FtsQ_subfam"/>
    <property type="match status" value="1"/>
</dbReference>
<accession>A0AAX2LTT6</accession>
<evidence type="ECO:0000256" key="9">
    <source>
        <dbReference type="HAMAP-Rule" id="MF_00911"/>
    </source>
</evidence>
<dbReference type="Pfam" id="PF08478">
    <property type="entry name" value="POTRA_1"/>
    <property type="match status" value="1"/>
</dbReference>
<keyword evidence="8 9" id="KW-0131">Cell cycle</keyword>
<evidence type="ECO:0000256" key="6">
    <source>
        <dbReference type="ARBA" id="ARBA00022989"/>
    </source>
</evidence>
<protein>
    <recommendedName>
        <fullName evidence="9">Cell division protein FtsQ</fullName>
    </recommendedName>
</protein>
<keyword evidence="4 9" id="KW-0132">Cell division</keyword>
<keyword evidence="3 9" id="KW-0997">Cell inner membrane</keyword>
<dbReference type="GO" id="GO:0005886">
    <property type="term" value="C:plasma membrane"/>
    <property type="evidence" value="ECO:0007669"/>
    <property type="project" value="UniProtKB-SubCell"/>
</dbReference>
<keyword evidence="7 9" id="KW-0472">Membrane</keyword>
<evidence type="ECO:0000256" key="1">
    <source>
        <dbReference type="ARBA" id="ARBA00004370"/>
    </source>
</evidence>
<dbReference type="Proteomes" id="UP000254626">
    <property type="component" value="Unassembled WGS sequence"/>
</dbReference>
<proteinExistence type="inferred from homology"/>
<comment type="subunit">
    <text evidence="9">Part of a complex composed of FtsB, FtsL and FtsQ.</text>
</comment>
<sequence>MLLPLLRNEIGKQFASRQQDHRTLINSVLAEGRKISGSPLVKQHAVGGSFFLVVVLLIGFLLYSTISWMWDEQRLPLSKIVLQGNLQYVSTLDVQRAFARLDHIGTFMSQDIDVLQTSVQSIPWVSHASIRKQWPDTIKVFLTEHQVQAIWNGNALLDDDGIVFDGDIGLVKEEHVKLYGPDGSAPEVLKVWRQYNSQFQAIGRNISSLLLNERRAWQIILDNGIRLELGKESLDERIARFFLLYKQLGNEVDKVSYIDLRYDTGAAVGWISEQELAQENTDD</sequence>
<evidence type="ECO:0000256" key="4">
    <source>
        <dbReference type="ARBA" id="ARBA00022618"/>
    </source>
</evidence>
<feature type="transmembrane region" description="Helical" evidence="9">
    <location>
        <begin position="50"/>
        <end position="70"/>
    </location>
</feature>
<dbReference type="InterPro" id="IPR005548">
    <property type="entry name" value="Cell_div_FtsQ/DivIB_C"/>
</dbReference>
<keyword evidence="6 9" id="KW-1133">Transmembrane helix</keyword>
<evidence type="ECO:0000256" key="3">
    <source>
        <dbReference type="ARBA" id="ARBA00022519"/>
    </source>
</evidence>
<comment type="similarity">
    <text evidence="9">Belongs to the FtsQ/DivIB family. FtsQ subfamily.</text>
</comment>
<evidence type="ECO:0000256" key="8">
    <source>
        <dbReference type="ARBA" id="ARBA00023306"/>
    </source>
</evidence>
<keyword evidence="5 9" id="KW-0812">Transmembrane</keyword>
<dbReference type="Gene3D" id="3.10.20.310">
    <property type="entry name" value="membrane protein fhac"/>
    <property type="match status" value="1"/>
</dbReference>
<dbReference type="GO" id="GO:0090529">
    <property type="term" value="P:cell septum assembly"/>
    <property type="evidence" value="ECO:0007669"/>
    <property type="project" value="InterPro"/>
</dbReference>
<dbReference type="PANTHER" id="PTHR35851:SF1">
    <property type="entry name" value="CELL DIVISION PROTEIN FTSQ"/>
    <property type="match status" value="1"/>
</dbReference>
<dbReference type="GO" id="GO:0032153">
    <property type="term" value="C:cell division site"/>
    <property type="evidence" value="ECO:0007669"/>
    <property type="project" value="UniProtKB-UniRule"/>
</dbReference>
<evidence type="ECO:0000313" key="12">
    <source>
        <dbReference type="Proteomes" id="UP000254626"/>
    </source>
</evidence>